<dbReference type="EMBL" id="CP053418">
    <property type="protein sequence ID" value="QJW84358.1"/>
    <property type="molecule type" value="Genomic_DNA"/>
</dbReference>
<name>A0ABX6P2S5_9BURK</name>
<dbReference type="Proteomes" id="UP000500826">
    <property type="component" value="Chromosome"/>
</dbReference>
<accession>A0ABX6P2S5</accession>
<evidence type="ECO:0000313" key="1">
    <source>
        <dbReference type="EMBL" id="QJW84358.1"/>
    </source>
</evidence>
<keyword evidence="2" id="KW-1185">Reference proteome</keyword>
<sequence length="162" mass="18582">MKNKRKGADSRSEGRFIMLPHVVLDSPAYRGLTVHARALMIDLARQYMGANNGTLLCSRNKMQELGWTSNDMLTKAKRELLDARLLFQTVQGQRPNKASWYALTWFALARNDSYDAGTVETFRRGMYQELRPQPSREALYDKWRTPAVKTESLDRPTVQEAA</sequence>
<organism evidence="1 2">
    <name type="scientific">Ramlibacter terrae</name>
    <dbReference type="NCBI Taxonomy" id="2732511"/>
    <lineage>
        <taxon>Bacteria</taxon>
        <taxon>Pseudomonadati</taxon>
        <taxon>Pseudomonadota</taxon>
        <taxon>Betaproteobacteria</taxon>
        <taxon>Burkholderiales</taxon>
        <taxon>Comamonadaceae</taxon>
        <taxon>Ramlibacter</taxon>
    </lineage>
</organism>
<evidence type="ECO:0000313" key="2">
    <source>
        <dbReference type="Proteomes" id="UP000500826"/>
    </source>
</evidence>
<reference evidence="1 2" key="2">
    <citation type="submission" date="2020-05" db="EMBL/GenBank/DDBJ databases">
        <authorList>
            <person name="Khan S.A."/>
            <person name="Jeon C.O."/>
            <person name="Chun B.H."/>
        </authorList>
    </citation>
    <scope>NUCLEOTIDE SEQUENCE [LARGE SCALE GENOMIC DNA]</scope>
    <source>
        <strain evidence="1 2">H242</strain>
    </source>
</reference>
<protein>
    <submittedName>
        <fullName evidence="1">Uncharacterized protein</fullName>
    </submittedName>
</protein>
<gene>
    <name evidence="1" type="ORF">HK414_12975</name>
</gene>
<proteinExistence type="predicted"/>
<reference evidence="1 2" key="1">
    <citation type="submission" date="2020-05" db="EMBL/GenBank/DDBJ databases">
        <title>Ramlibacter rhizophilus sp. nov., isolated from rhizosphere soil of national flower Mugunghwa from South Korea.</title>
        <authorList>
            <person name="Zheng-Fei Y."/>
            <person name="Huan T."/>
        </authorList>
    </citation>
    <scope>NUCLEOTIDE SEQUENCE [LARGE SCALE GENOMIC DNA]</scope>
    <source>
        <strain evidence="1 2">H242</strain>
    </source>
</reference>